<dbReference type="Gene3D" id="3.30.1540.10">
    <property type="entry name" value="formyl-coa transferase, domain 3"/>
    <property type="match status" value="1"/>
</dbReference>
<comment type="caution">
    <text evidence="2">The sequence shown here is derived from an EMBL/GenBank/DDBJ whole genome shotgun (WGS) entry which is preliminary data.</text>
</comment>
<evidence type="ECO:0000313" key="2">
    <source>
        <dbReference type="EMBL" id="MFC3051833.1"/>
    </source>
</evidence>
<protein>
    <submittedName>
        <fullName evidence="2">CaiB/BaiF CoA transferase family protein</fullName>
    </submittedName>
</protein>
<organism evidence="2 3">
    <name type="scientific">Kordiimonas pumila</name>
    <dbReference type="NCBI Taxonomy" id="2161677"/>
    <lineage>
        <taxon>Bacteria</taxon>
        <taxon>Pseudomonadati</taxon>
        <taxon>Pseudomonadota</taxon>
        <taxon>Alphaproteobacteria</taxon>
        <taxon>Kordiimonadales</taxon>
        <taxon>Kordiimonadaceae</taxon>
        <taxon>Kordiimonas</taxon>
    </lineage>
</organism>
<dbReference type="Gene3D" id="3.40.50.10540">
    <property type="entry name" value="Crotonobetainyl-coa:carnitine coa-transferase, domain 1"/>
    <property type="match status" value="1"/>
</dbReference>
<dbReference type="Proteomes" id="UP001595444">
    <property type="component" value="Unassembled WGS sequence"/>
</dbReference>
<reference evidence="3" key="1">
    <citation type="journal article" date="2019" name="Int. J. Syst. Evol. Microbiol.">
        <title>The Global Catalogue of Microorganisms (GCM) 10K type strain sequencing project: providing services to taxonomists for standard genome sequencing and annotation.</title>
        <authorList>
            <consortium name="The Broad Institute Genomics Platform"/>
            <consortium name="The Broad Institute Genome Sequencing Center for Infectious Disease"/>
            <person name="Wu L."/>
            <person name="Ma J."/>
        </authorList>
    </citation>
    <scope>NUCLEOTIDE SEQUENCE [LARGE SCALE GENOMIC DNA]</scope>
    <source>
        <strain evidence="3">KCTC 62164</strain>
    </source>
</reference>
<name>A0ABV7D3T3_9PROT</name>
<dbReference type="SUPFAM" id="SSF89796">
    <property type="entry name" value="CoA-transferase family III (CaiB/BaiF)"/>
    <property type="match status" value="1"/>
</dbReference>
<keyword evidence="1 2" id="KW-0808">Transferase</keyword>
<dbReference type="EMBL" id="JBHRSL010000004">
    <property type="protein sequence ID" value="MFC3051833.1"/>
    <property type="molecule type" value="Genomic_DNA"/>
</dbReference>
<dbReference type="GO" id="GO:0016740">
    <property type="term" value="F:transferase activity"/>
    <property type="evidence" value="ECO:0007669"/>
    <property type="project" value="UniProtKB-KW"/>
</dbReference>
<dbReference type="InterPro" id="IPR044855">
    <property type="entry name" value="CoA-Trfase_III_dom3_sf"/>
</dbReference>
<sequence>MQALTGLLVVSVEQAVAAPLCTARLAEAGARVIKIERPEGDFARGYDTAAKGDSAYFVWANQNKESVVLDYKQPADNALLHTLIAKADVFVQNLSPGTLQRAGFGSADLRARHPRLITCDISGYGETSAATDMKAYDFLVQAESGLVSVSGGPTELGRIGVSVCDIGAGLSAHAGILEALLYRSVSSVGTGVKVSLFDVAADWMTVPFLQSEYGQGAPARQGLQHCSIAPYGAYQTADKALTILSIQNEREWQRLCETVLFLPELVNDPRFYSNTQRVQNRADMDQKLNAVFITLTASELRMRLLDASIAFGALNDVAGLARHKALRLRHTMTSTGQQVALPALPVQFTHMTNPKVHAVPGLGDATDRVWAEFEAQK</sequence>
<dbReference type="InterPro" id="IPR003673">
    <property type="entry name" value="CoA-Trfase_fam_III"/>
</dbReference>
<dbReference type="InterPro" id="IPR050483">
    <property type="entry name" value="CoA-transferase_III_domain"/>
</dbReference>
<keyword evidence="3" id="KW-1185">Reference proteome</keyword>
<dbReference type="Pfam" id="PF02515">
    <property type="entry name" value="CoA_transf_3"/>
    <property type="match status" value="1"/>
</dbReference>
<dbReference type="PANTHER" id="PTHR48207:SF3">
    <property type="entry name" value="SUCCINATE--HYDROXYMETHYLGLUTARATE COA-TRANSFERASE"/>
    <property type="match status" value="1"/>
</dbReference>
<dbReference type="RefSeq" id="WP_194215298.1">
    <property type="nucleotide sequence ID" value="NZ_CP061205.1"/>
</dbReference>
<accession>A0ABV7D3T3</accession>
<evidence type="ECO:0000313" key="3">
    <source>
        <dbReference type="Proteomes" id="UP001595444"/>
    </source>
</evidence>
<evidence type="ECO:0000256" key="1">
    <source>
        <dbReference type="ARBA" id="ARBA00022679"/>
    </source>
</evidence>
<proteinExistence type="predicted"/>
<gene>
    <name evidence="2" type="ORF">ACFOKA_07950</name>
</gene>
<dbReference type="InterPro" id="IPR023606">
    <property type="entry name" value="CoA-Trfase_III_dom_1_sf"/>
</dbReference>
<dbReference type="PANTHER" id="PTHR48207">
    <property type="entry name" value="SUCCINATE--HYDROXYMETHYLGLUTARATE COA-TRANSFERASE"/>
    <property type="match status" value="1"/>
</dbReference>